<dbReference type="EMBL" id="BMZD01000001">
    <property type="protein sequence ID" value="GGZ88882.1"/>
    <property type="molecule type" value="Genomic_DNA"/>
</dbReference>
<gene>
    <name evidence="2" type="ORF">GCM10011617_04840</name>
</gene>
<reference evidence="2" key="2">
    <citation type="submission" date="2020-09" db="EMBL/GenBank/DDBJ databases">
        <authorList>
            <person name="Sun Q."/>
            <person name="Kim S."/>
        </authorList>
    </citation>
    <scope>NUCLEOTIDE SEQUENCE</scope>
    <source>
        <strain evidence="2">KCTC 32422</strain>
    </source>
</reference>
<feature type="chain" id="PRO_5037517824" evidence="1">
    <location>
        <begin position="27"/>
        <end position="438"/>
    </location>
</feature>
<protein>
    <submittedName>
        <fullName evidence="2">Uncharacterized protein</fullName>
    </submittedName>
</protein>
<dbReference type="RefSeq" id="WP_189538798.1">
    <property type="nucleotide sequence ID" value="NZ_BMZD01000001.1"/>
</dbReference>
<keyword evidence="3" id="KW-1185">Reference proteome</keyword>
<accession>A0A918R7Y0</accession>
<dbReference type="AlphaFoldDB" id="A0A918R7Y0"/>
<evidence type="ECO:0000313" key="2">
    <source>
        <dbReference type="EMBL" id="GGZ88882.1"/>
    </source>
</evidence>
<reference evidence="2" key="1">
    <citation type="journal article" date="2014" name="Int. J. Syst. Evol. Microbiol.">
        <title>Complete genome sequence of Corynebacterium casei LMG S-19264T (=DSM 44701T), isolated from a smear-ripened cheese.</title>
        <authorList>
            <consortium name="US DOE Joint Genome Institute (JGI-PGF)"/>
            <person name="Walter F."/>
            <person name="Albersmeier A."/>
            <person name="Kalinowski J."/>
            <person name="Ruckert C."/>
        </authorList>
    </citation>
    <scope>NUCLEOTIDE SEQUENCE</scope>
    <source>
        <strain evidence="2">KCTC 32422</strain>
    </source>
</reference>
<dbReference type="PROSITE" id="PS51257">
    <property type="entry name" value="PROKAR_LIPOPROTEIN"/>
    <property type="match status" value="1"/>
</dbReference>
<evidence type="ECO:0000313" key="3">
    <source>
        <dbReference type="Proteomes" id="UP000634139"/>
    </source>
</evidence>
<keyword evidence="1" id="KW-0732">Signal</keyword>
<feature type="signal peptide" evidence="1">
    <location>
        <begin position="1"/>
        <end position="26"/>
    </location>
</feature>
<dbReference type="Proteomes" id="UP000634139">
    <property type="component" value="Unassembled WGS sequence"/>
</dbReference>
<comment type="caution">
    <text evidence="2">The sequence shown here is derived from an EMBL/GenBank/DDBJ whole genome shotgun (WGS) entry which is preliminary data.</text>
</comment>
<sequence length="438" mass="45750">MPAKFRRLFLLVALSASGLPATPAHAQSAGTFACAGEMPGSRSLPRIVAYAISASTDPDRVRSGFPHEASVIGGHAQRGIVRIDVQLDTALPAGCVLPLQVESAAATAPNDIASTRALASAVDGIEVLNGQPRVDPVTANMMRAVANGTDTVRLEVPIQGTDSQRQVRHALKLIYNRNYAEGLPFSVVAQPLDRFVVSASAQRIVHGEVARLHVTHPAPLLPETANWPVRVLLSDSALGSWLAGEPLNPANQRELMGGWDSRFTPLRAEAPLQPANVAAPVSGTVTFSWAGQNEVVPVTVNPSDGCDPSFTASAVPGGVRVSMTNRLRGSCPAHVVTTRVPDRVVLQLAPSSATIAVGAVRTVTGGTQPTLNSSTSLTGGRLAVQQVPSSATFTINPLALIQLGVGTRYVFEIRSKAGPAHFVTYTVSAADHAVITGK</sequence>
<proteinExistence type="predicted"/>
<evidence type="ECO:0000256" key="1">
    <source>
        <dbReference type="SAM" id="SignalP"/>
    </source>
</evidence>
<organism evidence="2 3">
    <name type="scientific">Novosphingobium arvoryzae</name>
    <dbReference type="NCBI Taxonomy" id="1256514"/>
    <lineage>
        <taxon>Bacteria</taxon>
        <taxon>Pseudomonadati</taxon>
        <taxon>Pseudomonadota</taxon>
        <taxon>Alphaproteobacteria</taxon>
        <taxon>Sphingomonadales</taxon>
        <taxon>Sphingomonadaceae</taxon>
        <taxon>Novosphingobium</taxon>
    </lineage>
</organism>
<name>A0A918R7Y0_9SPHN</name>